<dbReference type="GO" id="GO:0043565">
    <property type="term" value="F:sequence-specific DNA binding"/>
    <property type="evidence" value="ECO:0007669"/>
    <property type="project" value="InterPro"/>
</dbReference>
<evidence type="ECO:0000313" key="9">
    <source>
        <dbReference type="EMBL" id="EOQ40067.1"/>
    </source>
</evidence>
<feature type="domain" description="HTH araC/xylS-type" evidence="7">
    <location>
        <begin position="406"/>
        <end position="504"/>
    </location>
</feature>
<proteinExistence type="predicted"/>
<evidence type="ECO:0000256" key="3">
    <source>
        <dbReference type="ARBA" id="ARBA00023125"/>
    </source>
</evidence>
<dbReference type="InterPro" id="IPR001789">
    <property type="entry name" value="Sig_transdc_resp-reg_receiver"/>
</dbReference>
<feature type="modified residue" description="4-aspartylphosphate" evidence="6">
    <location>
        <position position="55"/>
    </location>
</feature>
<evidence type="ECO:0000256" key="6">
    <source>
        <dbReference type="PROSITE-ProRule" id="PRU00169"/>
    </source>
</evidence>
<dbReference type="InterPro" id="IPR020449">
    <property type="entry name" value="Tscrpt_reg_AraC-type_HTH"/>
</dbReference>
<dbReference type="eggNOG" id="COG4753">
    <property type="taxonomic scope" value="Bacteria"/>
</dbReference>
<dbReference type="OrthoDB" id="9794370at2"/>
<dbReference type="eggNOG" id="COG2207">
    <property type="taxonomic scope" value="Bacteria"/>
</dbReference>
<dbReference type="RefSeq" id="WP_016146970.1">
    <property type="nucleotide sequence ID" value="NZ_KB976103.1"/>
</dbReference>
<dbReference type="Pfam" id="PF12833">
    <property type="entry name" value="HTH_18"/>
    <property type="match status" value="1"/>
</dbReference>
<dbReference type="GO" id="GO:0000160">
    <property type="term" value="P:phosphorelay signal transduction system"/>
    <property type="evidence" value="ECO:0007669"/>
    <property type="project" value="InterPro"/>
</dbReference>
<dbReference type="PANTHER" id="PTHR43280">
    <property type="entry name" value="ARAC-FAMILY TRANSCRIPTIONAL REGULATOR"/>
    <property type="match status" value="1"/>
</dbReference>
<name>R8WA88_9FIRM</name>
<dbReference type="Gene3D" id="1.10.10.60">
    <property type="entry name" value="Homeodomain-like"/>
    <property type="match status" value="2"/>
</dbReference>
<dbReference type="PROSITE" id="PS50110">
    <property type="entry name" value="RESPONSE_REGULATORY"/>
    <property type="match status" value="1"/>
</dbReference>
<dbReference type="PANTHER" id="PTHR43280:SF10">
    <property type="entry name" value="REGULATORY PROTEIN POCR"/>
    <property type="match status" value="1"/>
</dbReference>
<evidence type="ECO:0000259" key="8">
    <source>
        <dbReference type="PROSITE" id="PS50110"/>
    </source>
</evidence>
<dbReference type="AlphaFoldDB" id="R8WA88"/>
<dbReference type="PRINTS" id="PR00032">
    <property type="entry name" value="HTHARAC"/>
</dbReference>
<dbReference type="CDD" id="cd17536">
    <property type="entry name" value="REC_YesN-like"/>
    <property type="match status" value="1"/>
</dbReference>
<evidence type="ECO:0000256" key="5">
    <source>
        <dbReference type="ARBA" id="ARBA00024867"/>
    </source>
</evidence>
<dbReference type="GO" id="GO:0003700">
    <property type="term" value="F:DNA-binding transcription factor activity"/>
    <property type="evidence" value="ECO:0007669"/>
    <property type="project" value="InterPro"/>
</dbReference>
<dbReference type="InterPro" id="IPR009057">
    <property type="entry name" value="Homeodomain-like_sf"/>
</dbReference>
<dbReference type="InterPro" id="IPR018060">
    <property type="entry name" value="HTH_AraC"/>
</dbReference>
<evidence type="ECO:0000313" key="10">
    <source>
        <dbReference type="Proteomes" id="UP000013981"/>
    </source>
</evidence>
<dbReference type="SUPFAM" id="SSF46689">
    <property type="entry name" value="Homeodomain-like"/>
    <property type="match status" value="2"/>
</dbReference>
<dbReference type="HOGENOM" id="CLU_000445_5_0_9"/>
<gene>
    <name evidence="9" type="ORF">HMPREF1526_00765</name>
</gene>
<dbReference type="PATRIC" id="fig|1203606.4.peg.731"/>
<feature type="domain" description="Response regulatory" evidence="8">
    <location>
        <begin position="3"/>
        <end position="120"/>
    </location>
</feature>
<reference evidence="9 10" key="1">
    <citation type="submission" date="2013-01" db="EMBL/GenBank/DDBJ databases">
        <title>The Genome Sequence of Butyricicoccus pullicaecorum 1.2.</title>
        <authorList>
            <consortium name="The Broad Institute Genome Sequencing Platform"/>
            <person name="Earl A."/>
            <person name="Ward D."/>
            <person name="Feldgarden M."/>
            <person name="Gevers D."/>
            <person name="Van Immerseel F."/>
            <person name="Eeckhaut V."/>
            <person name="Walker B."/>
            <person name="Young S.K."/>
            <person name="Zeng Q."/>
            <person name="Gargeya S."/>
            <person name="Fitzgerald M."/>
            <person name="Haas B."/>
            <person name="Abouelleil A."/>
            <person name="Alvarado L."/>
            <person name="Arachchi H.M."/>
            <person name="Berlin A.M."/>
            <person name="Chapman S.B."/>
            <person name="Dewar J."/>
            <person name="Goldberg J."/>
            <person name="Griggs A."/>
            <person name="Gujja S."/>
            <person name="Hansen M."/>
            <person name="Howarth C."/>
            <person name="Imamovic A."/>
            <person name="Larimer J."/>
            <person name="McCowan C."/>
            <person name="Murphy C."/>
            <person name="Neiman D."/>
            <person name="Pearson M."/>
            <person name="Priest M."/>
            <person name="Roberts A."/>
            <person name="Saif S."/>
            <person name="Shea T."/>
            <person name="Sisk P."/>
            <person name="Sykes S."/>
            <person name="Wortman J."/>
            <person name="Nusbaum C."/>
            <person name="Birren B."/>
        </authorList>
    </citation>
    <scope>NUCLEOTIDE SEQUENCE [LARGE SCALE GENOMIC DNA]</scope>
    <source>
        <strain evidence="9 10">1.2</strain>
    </source>
</reference>
<keyword evidence="2" id="KW-0805">Transcription regulation</keyword>
<dbReference type="EMBL" id="AQOB01000002">
    <property type="protein sequence ID" value="EOQ40067.1"/>
    <property type="molecule type" value="Genomic_DNA"/>
</dbReference>
<dbReference type="SMART" id="SM00448">
    <property type="entry name" value="REC"/>
    <property type="match status" value="1"/>
</dbReference>
<dbReference type="Gene3D" id="3.40.50.2300">
    <property type="match status" value="1"/>
</dbReference>
<evidence type="ECO:0000256" key="2">
    <source>
        <dbReference type="ARBA" id="ARBA00023015"/>
    </source>
</evidence>
<dbReference type="SUPFAM" id="SSF52172">
    <property type="entry name" value="CheY-like"/>
    <property type="match status" value="1"/>
</dbReference>
<organism evidence="9 10">
    <name type="scientific">Butyricicoccus pullicaecorum 1.2</name>
    <dbReference type="NCBI Taxonomy" id="1203606"/>
    <lineage>
        <taxon>Bacteria</taxon>
        <taxon>Bacillati</taxon>
        <taxon>Bacillota</taxon>
        <taxon>Clostridia</taxon>
        <taxon>Eubacteriales</taxon>
        <taxon>Butyricicoccaceae</taxon>
        <taxon>Butyricicoccus</taxon>
    </lineage>
</organism>
<dbReference type="PROSITE" id="PS00041">
    <property type="entry name" value="HTH_ARAC_FAMILY_1"/>
    <property type="match status" value="1"/>
</dbReference>
<dbReference type="InterPro" id="IPR011006">
    <property type="entry name" value="CheY-like_superfamily"/>
</dbReference>
<keyword evidence="6" id="KW-0597">Phosphoprotein</keyword>
<dbReference type="SMART" id="SM00342">
    <property type="entry name" value="HTH_ARAC"/>
    <property type="match status" value="1"/>
</dbReference>
<comment type="function">
    <text evidence="5">May play the central regulatory role in sporulation. It may be an element of the effector pathway responsible for the activation of sporulation genes in response to nutritional stress. Spo0A may act in concert with spo0H (a sigma factor) to control the expression of some genes that are critical to the sporulation process.</text>
</comment>
<comment type="caution">
    <text evidence="9">The sequence shown here is derived from an EMBL/GenBank/DDBJ whole genome shotgun (WGS) entry which is preliminary data.</text>
</comment>
<evidence type="ECO:0000256" key="4">
    <source>
        <dbReference type="ARBA" id="ARBA00023163"/>
    </source>
</evidence>
<accession>R8WA88</accession>
<keyword evidence="10" id="KW-1185">Reference proteome</keyword>
<dbReference type="Pfam" id="PF00072">
    <property type="entry name" value="Response_reg"/>
    <property type="match status" value="1"/>
</dbReference>
<sequence>MYRVLLVDDDMIVRMFLKDVVRWEQYGFSVCGAARDGEEALALCEAHSPDLIVTDVSMPQMDGIALIRQLRHNGYDGVIIVLSCHDDFSLVKSAMQEGADDYALKNHVDECTMPALLADLHQKVETRSRQSRKRQRMQSLATCGLRSLQHDLLKDILSGRLTGTALVDRLQFAGLPGKYRQMMVILVRCLDAGAEQCEMLFSLCEQRMQSEKVACITLSQQIFAMVLDLTAVASAQEINYLYIRLENVVQSIAEQYLNVSVGLAASAVCTGDNTWNDALRQAWDMLPHSFYGSGRWQYGQTEAMATDIPMPMQIFSEGLADALRQNDLTGIQTGWQTALEAARACSVSPSSLLAWLRRCDHTAGVTRTEHRYSEASLSFECYAACVQDYLACRKQVFPEAVSSTIREAAQFVQTHYTEQIGLPEAAQVAGLTAGYLSVRFKKEMGIGFAEYLLDVRLSHVKRGLRESDLTVKTLSEQAGFQDYPYFCKAFKRRVGVTPKEYRKQN</sequence>
<evidence type="ECO:0000259" key="7">
    <source>
        <dbReference type="PROSITE" id="PS01124"/>
    </source>
</evidence>
<evidence type="ECO:0000256" key="1">
    <source>
        <dbReference type="ARBA" id="ARBA00018672"/>
    </source>
</evidence>
<protein>
    <recommendedName>
        <fullName evidence="1">Stage 0 sporulation protein A homolog</fullName>
    </recommendedName>
</protein>
<dbReference type="InterPro" id="IPR018062">
    <property type="entry name" value="HTH_AraC-typ_CS"/>
</dbReference>
<keyword evidence="3" id="KW-0238">DNA-binding</keyword>
<keyword evidence="4" id="KW-0804">Transcription</keyword>
<dbReference type="Proteomes" id="UP000013981">
    <property type="component" value="Unassembled WGS sequence"/>
</dbReference>
<dbReference type="PROSITE" id="PS01124">
    <property type="entry name" value="HTH_ARAC_FAMILY_2"/>
    <property type="match status" value="1"/>
</dbReference>